<name>A0A6A6NTU7_9PEZI</name>
<organism evidence="2 3">
    <name type="scientific">Lineolata rhizophorae</name>
    <dbReference type="NCBI Taxonomy" id="578093"/>
    <lineage>
        <taxon>Eukaryota</taxon>
        <taxon>Fungi</taxon>
        <taxon>Dikarya</taxon>
        <taxon>Ascomycota</taxon>
        <taxon>Pezizomycotina</taxon>
        <taxon>Dothideomycetes</taxon>
        <taxon>Dothideomycetes incertae sedis</taxon>
        <taxon>Lineolatales</taxon>
        <taxon>Lineolataceae</taxon>
        <taxon>Lineolata</taxon>
    </lineage>
</organism>
<feature type="region of interest" description="Disordered" evidence="1">
    <location>
        <begin position="73"/>
        <end position="230"/>
    </location>
</feature>
<dbReference type="EMBL" id="MU001690">
    <property type="protein sequence ID" value="KAF2454693.1"/>
    <property type="molecule type" value="Genomic_DNA"/>
</dbReference>
<feature type="compositionally biased region" description="Low complexity" evidence="1">
    <location>
        <begin position="132"/>
        <end position="157"/>
    </location>
</feature>
<gene>
    <name evidence="2" type="ORF">BDY21DRAFT_100902</name>
</gene>
<sequence length="230" mass="22730">MNFIQGAIQNAASGMIQGAVTGIGGFAGDTIIAAGNYIESTGRNIGDVGVAGRFRSYGDYINSYGENAIAATAPNPSSGAVAKKPVKPGNASQKSTSGHAPIGSQKALPAPSKKPEMKALPAPGPAKKKAVKPTADGGAKKGPAGAPKIPSTQQQQQGPGGPAKGPAARKVPISKASSPASQKDTPSSDTAGQAKKKPVTASSKNTSQAKKPAVGSVSAGQKKTPVAARK</sequence>
<accession>A0A6A6NTU7</accession>
<keyword evidence="3" id="KW-1185">Reference proteome</keyword>
<evidence type="ECO:0000256" key="1">
    <source>
        <dbReference type="SAM" id="MobiDB-lite"/>
    </source>
</evidence>
<evidence type="ECO:0000313" key="3">
    <source>
        <dbReference type="Proteomes" id="UP000799766"/>
    </source>
</evidence>
<proteinExistence type="predicted"/>
<dbReference type="AlphaFoldDB" id="A0A6A6NTU7"/>
<evidence type="ECO:0000313" key="2">
    <source>
        <dbReference type="EMBL" id="KAF2454693.1"/>
    </source>
</evidence>
<feature type="compositionally biased region" description="Polar residues" evidence="1">
    <location>
        <begin position="175"/>
        <end position="191"/>
    </location>
</feature>
<protein>
    <submittedName>
        <fullName evidence="2">Uncharacterized protein</fullName>
    </submittedName>
</protein>
<reference evidence="2" key="1">
    <citation type="journal article" date="2020" name="Stud. Mycol.">
        <title>101 Dothideomycetes genomes: a test case for predicting lifestyles and emergence of pathogens.</title>
        <authorList>
            <person name="Haridas S."/>
            <person name="Albert R."/>
            <person name="Binder M."/>
            <person name="Bloem J."/>
            <person name="Labutti K."/>
            <person name="Salamov A."/>
            <person name="Andreopoulos B."/>
            <person name="Baker S."/>
            <person name="Barry K."/>
            <person name="Bills G."/>
            <person name="Bluhm B."/>
            <person name="Cannon C."/>
            <person name="Castanera R."/>
            <person name="Culley D."/>
            <person name="Daum C."/>
            <person name="Ezra D."/>
            <person name="Gonzalez J."/>
            <person name="Henrissat B."/>
            <person name="Kuo A."/>
            <person name="Liang C."/>
            <person name="Lipzen A."/>
            <person name="Lutzoni F."/>
            <person name="Magnuson J."/>
            <person name="Mondo S."/>
            <person name="Nolan M."/>
            <person name="Ohm R."/>
            <person name="Pangilinan J."/>
            <person name="Park H.-J."/>
            <person name="Ramirez L."/>
            <person name="Alfaro M."/>
            <person name="Sun H."/>
            <person name="Tritt A."/>
            <person name="Yoshinaga Y."/>
            <person name="Zwiers L.-H."/>
            <person name="Turgeon B."/>
            <person name="Goodwin S."/>
            <person name="Spatafora J."/>
            <person name="Crous P."/>
            <person name="Grigoriev I."/>
        </authorList>
    </citation>
    <scope>NUCLEOTIDE SEQUENCE</scope>
    <source>
        <strain evidence="2">ATCC 16933</strain>
    </source>
</reference>
<dbReference type="OrthoDB" id="3945698at2759"/>
<feature type="compositionally biased region" description="Polar residues" evidence="1">
    <location>
        <begin position="200"/>
        <end position="209"/>
    </location>
</feature>
<dbReference type="Proteomes" id="UP000799766">
    <property type="component" value="Unassembled WGS sequence"/>
</dbReference>